<comment type="caution">
    <text evidence="2">The sequence shown here is derived from an EMBL/GenBank/DDBJ whole genome shotgun (WGS) entry which is preliminary data.</text>
</comment>
<dbReference type="CDD" id="cd02440">
    <property type="entry name" value="AdoMet_MTases"/>
    <property type="match status" value="1"/>
</dbReference>
<protein>
    <submittedName>
        <fullName evidence="2">SAM-dependent methyltransferase</fullName>
    </submittedName>
</protein>
<name>A0ABU0E3R9_9FIRM</name>
<dbReference type="EMBL" id="JAUSUR010000004">
    <property type="protein sequence ID" value="MDQ0361537.1"/>
    <property type="molecule type" value="Genomic_DNA"/>
</dbReference>
<evidence type="ECO:0000313" key="2">
    <source>
        <dbReference type="EMBL" id="MDQ0361537.1"/>
    </source>
</evidence>
<dbReference type="Gene3D" id="3.40.50.150">
    <property type="entry name" value="Vaccinia Virus protein VP39"/>
    <property type="match status" value="1"/>
</dbReference>
<keyword evidence="3" id="KW-1185">Reference proteome</keyword>
<proteinExistence type="predicted"/>
<dbReference type="GO" id="GO:0008168">
    <property type="term" value="F:methyltransferase activity"/>
    <property type="evidence" value="ECO:0007669"/>
    <property type="project" value="UniProtKB-KW"/>
</dbReference>
<dbReference type="Proteomes" id="UP001230220">
    <property type="component" value="Unassembled WGS sequence"/>
</dbReference>
<dbReference type="Pfam" id="PF13847">
    <property type="entry name" value="Methyltransf_31"/>
    <property type="match status" value="1"/>
</dbReference>
<dbReference type="GO" id="GO:0032259">
    <property type="term" value="P:methylation"/>
    <property type="evidence" value="ECO:0007669"/>
    <property type="project" value="UniProtKB-KW"/>
</dbReference>
<feature type="domain" description="Methyltransferase" evidence="1">
    <location>
        <begin position="45"/>
        <end position="156"/>
    </location>
</feature>
<accession>A0ABU0E3R9</accession>
<evidence type="ECO:0000313" key="3">
    <source>
        <dbReference type="Proteomes" id="UP001230220"/>
    </source>
</evidence>
<dbReference type="SUPFAM" id="SSF53335">
    <property type="entry name" value="S-adenosyl-L-methionine-dependent methyltransferases"/>
    <property type="match status" value="1"/>
</dbReference>
<dbReference type="RefSeq" id="WP_307408355.1">
    <property type="nucleotide sequence ID" value="NZ_JAUSUR010000004.1"/>
</dbReference>
<reference evidence="2 3" key="1">
    <citation type="submission" date="2023-07" db="EMBL/GenBank/DDBJ databases">
        <title>Genomic Encyclopedia of Type Strains, Phase IV (KMG-IV): sequencing the most valuable type-strain genomes for metagenomic binning, comparative biology and taxonomic classification.</title>
        <authorList>
            <person name="Goeker M."/>
        </authorList>
    </citation>
    <scope>NUCLEOTIDE SEQUENCE [LARGE SCALE GENOMIC DNA]</scope>
    <source>
        <strain evidence="2 3">DSM 16784</strain>
    </source>
</reference>
<evidence type="ECO:0000259" key="1">
    <source>
        <dbReference type="Pfam" id="PF13847"/>
    </source>
</evidence>
<keyword evidence="2" id="KW-0808">Transferase</keyword>
<dbReference type="InterPro" id="IPR029063">
    <property type="entry name" value="SAM-dependent_MTases_sf"/>
</dbReference>
<sequence length="271" mass="31893">MKKDSWQVNYPAGIIKYIDLFREKYFQYPKFDKILDKYIKKYKKSNGNRVLSLGSGTGRHEVELVKLGYNVTAIEKNKESIEIAKEYARKSNVEINFIEYDFLNNNMANNFMNINEQFDIVLLLLVPISIDDYSVTLDNIKSLIKEGGVFITDVFGYENDVNINESFIESNIEVADDKIGDFAVRLNYYEYDGYLVKWDAVYLYKDISGKLNMDKDRDYLDVIPDEYLDSPLSYDEKEYEILPKHKLVEVDKCINPPHMVEYFVGWRKVRE</sequence>
<keyword evidence="2" id="KW-0489">Methyltransferase</keyword>
<gene>
    <name evidence="2" type="ORF">J2S15_002287</name>
</gene>
<dbReference type="InterPro" id="IPR025714">
    <property type="entry name" value="Methyltranfer_dom"/>
</dbReference>
<dbReference type="PANTHER" id="PTHR43861">
    <property type="entry name" value="TRANS-ACONITATE 2-METHYLTRANSFERASE-RELATED"/>
    <property type="match status" value="1"/>
</dbReference>
<organism evidence="2 3">
    <name type="scientific">Breznakia pachnodae</name>
    <dbReference type="NCBI Taxonomy" id="265178"/>
    <lineage>
        <taxon>Bacteria</taxon>
        <taxon>Bacillati</taxon>
        <taxon>Bacillota</taxon>
        <taxon>Erysipelotrichia</taxon>
        <taxon>Erysipelotrichales</taxon>
        <taxon>Erysipelotrichaceae</taxon>
        <taxon>Breznakia</taxon>
    </lineage>
</organism>